<proteinExistence type="predicted"/>
<evidence type="ECO:0000313" key="3">
    <source>
        <dbReference type="Proteomes" id="UP000054166"/>
    </source>
</evidence>
<protein>
    <submittedName>
        <fullName evidence="2">Uncharacterized protein</fullName>
    </submittedName>
</protein>
<evidence type="ECO:0000256" key="1">
    <source>
        <dbReference type="SAM" id="MobiDB-lite"/>
    </source>
</evidence>
<reference evidence="3" key="2">
    <citation type="submission" date="2015-01" db="EMBL/GenBank/DDBJ databases">
        <title>Evolutionary Origins and Diversification of the Mycorrhizal Mutualists.</title>
        <authorList>
            <consortium name="DOE Joint Genome Institute"/>
            <consortium name="Mycorrhizal Genomics Consortium"/>
            <person name="Kohler A."/>
            <person name="Kuo A."/>
            <person name="Nagy L.G."/>
            <person name="Floudas D."/>
            <person name="Copeland A."/>
            <person name="Barry K.W."/>
            <person name="Cichocki N."/>
            <person name="Veneault-Fourrey C."/>
            <person name="LaButti K."/>
            <person name="Lindquist E.A."/>
            <person name="Lipzen A."/>
            <person name="Lundell T."/>
            <person name="Morin E."/>
            <person name="Murat C."/>
            <person name="Riley R."/>
            <person name="Ohm R."/>
            <person name="Sun H."/>
            <person name="Tunlid A."/>
            <person name="Henrissat B."/>
            <person name="Grigoriev I.V."/>
            <person name="Hibbett D.S."/>
            <person name="Martin F."/>
        </authorList>
    </citation>
    <scope>NUCLEOTIDE SEQUENCE [LARGE SCALE GENOMIC DNA]</scope>
    <source>
        <strain evidence="3">F 1598</strain>
    </source>
</reference>
<feature type="region of interest" description="Disordered" evidence="1">
    <location>
        <begin position="295"/>
        <end position="324"/>
    </location>
</feature>
<dbReference type="InParanoid" id="A0A0C3B5C4"/>
<gene>
    <name evidence="2" type="ORF">PILCRDRAFT_8806</name>
</gene>
<reference evidence="2 3" key="1">
    <citation type="submission" date="2014-04" db="EMBL/GenBank/DDBJ databases">
        <authorList>
            <consortium name="DOE Joint Genome Institute"/>
            <person name="Kuo A."/>
            <person name="Tarkka M."/>
            <person name="Buscot F."/>
            <person name="Kohler A."/>
            <person name="Nagy L.G."/>
            <person name="Floudas D."/>
            <person name="Copeland A."/>
            <person name="Barry K.W."/>
            <person name="Cichocki N."/>
            <person name="Veneault-Fourrey C."/>
            <person name="LaButti K."/>
            <person name="Lindquist E.A."/>
            <person name="Lipzen A."/>
            <person name="Lundell T."/>
            <person name="Morin E."/>
            <person name="Murat C."/>
            <person name="Sun H."/>
            <person name="Tunlid A."/>
            <person name="Henrissat B."/>
            <person name="Grigoriev I.V."/>
            <person name="Hibbett D.S."/>
            <person name="Martin F."/>
            <person name="Nordberg H.P."/>
            <person name="Cantor M.N."/>
            <person name="Hua S.X."/>
        </authorList>
    </citation>
    <scope>NUCLEOTIDE SEQUENCE [LARGE SCALE GENOMIC DNA]</scope>
    <source>
        <strain evidence="2 3">F 1598</strain>
    </source>
</reference>
<keyword evidence="3" id="KW-1185">Reference proteome</keyword>
<name>A0A0C3B5C4_PILCF</name>
<dbReference type="Proteomes" id="UP000054166">
    <property type="component" value="Unassembled WGS sequence"/>
</dbReference>
<feature type="compositionally biased region" description="Polar residues" evidence="1">
    <location>
        <begin position="299"/>
        <end position="308"/>
    </location>
</feature>
<organism evidence="2 3">
    <name type="scientific">Piloderma croceum (strain F 1598)</name>
    <dbReference type="NCBI Taxonomy" id="765440"/>
    <lineage>
        <taxon>Eukaryota</taxon>
        <taxon>Fungi</taxon>
        <taxon>Dikarya</taxon>
        <taxon>Basidiomycota</taxon>
        <taxon>Agaricomycotina</taxon>
        <taxon>Agaricomycetes</taxon>
        <taxon>Agaricomycetidae</taxon>
        <taxon>Atheliales</taxon>
        <taxon>Atheliaceae</taxon>
        <taxon>Piloderma</taxon>
    </lineage>
</organism>
<dbReference type="OrthoDB" id="3248548at2759"/>
<dbReference type="AlphaFoldDB" id="A0A0C3B5C4"/>
<evidence type="ECO:0000313" key="2">
    <source>
        <dbReference type="EMBL" id="KIM81453.1"/>
    </source>
</evidence>
<accession>A0A0C3B5C4</accession>
<dbReference type="EMBL" id="KN832999">
    <property type="protein sequence ID" value="KIM81453.1"/>
    <property type="molecule type" value="Genomic_DNA"/>
</dbReference>
<dbReference type="HOGENOM" id="CLU_067840_0_0_1"/>
<sequence length="416" mass="46834">MASRRKGNRRLQIHTVDDVAASVDLEEGWVNKFLELPGDELAKVLGDIANHGKIKTAAIRKARSSLPSFSGPRLTDFAGRFGLPNSLENTEFEPVVTPVYNLPPSVHEIMFEAAWHTLDVYQEKHEHMGEVTMYIVRIIGLFQGRIIDKPEHAMLETEYSIGDEVEHKIFMIGGILFFIGKFKCDVLLEENMAQLFVQILSGAKANTRVDFANLRIYGLLTDLTQFRFYSYDPLSQNFAIDEILIVNSTRDFVFADMIPVSNKIFSVILTAYIDGLEATMTKSIEKKNKGDIYSPGSVPLQQLHSQNPPSEPGLSQRPDHNGKRKLTNGYEVALQLAKQCHEKFDESVTTINDIEKNSTAALELLARSVQSIPRASVLTGKHDPSSTKEIKDLAHHMVYQKYLDMAQVSQHLHDSY</sequence>